<dbReference type="PANTHER" id="PTHR23506">
    <property type="entry name" value="GH10249P"/>
    <property type="match status" value="1"/>
</dbReference>
<evidence type="ECO:0000256" key="5">
    <source>
        <dbReference type="ARBA" id="ARBA00023136"/>
    </source>
</evidence>
<feature type="compositionally biased region" description="Acidic residues" evidence="6">
    <location>
        <begin position="234"/>
        <end position="252"/>
    </location>
</feature>
<dbReference type="CDD" id="cd17325">
    <property type="entry name" value="MFS_MdtG_SLC18_like"/>
    <property type="match status" value="1"/>
</dbReference>
<keyword evidence="9" id="KW-1185">Reference proteome</keyword>
<evidence type="ECO:0000256" key="3">
    <source>
        <dbReference type="ARBA" id="ARBA00022692"/>
    </source>
</evidence>
<evidence type="ECO:0000259" key="8">
    <source>
        <dbReference type="PROSITE" id="PS50850"/>
    </source>
</evidence>
<keyword evidence="4 7" id="KW-1133">Transmembrane helix</keyword>
<accession>A0A6J3M048</accession>
<dbReference type="SUPFAM" id="SSF103473">
    <property type="entry name" value="MFS general substrate transporter"/>
    <property type="match status" value="1"/>
</dbReference>
<dbReference type="InterPro" id="IPR036259">
    <property type="entry name" value="MFS_trans_sf"/>
</dbReference>
<keyword evidence="5 7" id="KW-0472">Membrane</keyword>
<dbReference type="PANTHER" id="PTHR23506:SF37">
    <property type="entry name" value="MAJOR FACILITATOR SUPERFAMILY (MFS) PROFILE DOMAIN-CONTAINING PROTEIN"/>
    <property type="match status" value="1"/>
</dbReference>
<feature type="transmembrane region" description="Helical" evidence="7">
    <location>
        <begin position="459"/>
        <end position="483"/>
    </location>
</feature>
<dbReference type="OrthoDB" id="5086884at2759"/>
<dbReference type="InterPro" id="IPR020846">
    <property type="entry name" value="MFS_dom"/>
</dbReference>
<dbReference type="Pfam" id="PF07690">
    <property type="entry name" value="MFS_1"/>
    <property type="match status" value="1"/>
</dbReference>
<evidence type="ECO:0000256" key="1">
    <source>
        <dbReference type="ARBA" id="ARBA00004141"/>
    </source>
</evidence>
<keyword evidence="3 7" id="KW-0812">Transmembrane</keyword>
<feature type="transmembrane region" description="Helical" evidence="7">
    <location>
        <begin position="385"/>
        <end position="414"/>
    </location>
</feature>
<evidence type="ECO:0000256" key="4">
    <source>
        <dbReference type="ARBA" id="ARBA00022989"/>
    </source>
</evidence>
<reference evidence="10" key="1">
    <citation type="submission" date="2020-01" db="EMBL/GenBank/DDBJ databases">
        <authorList>
            <consortium name="DOE Joint Genome Institute"/>
            <person name="Haridas S."/>
            <person name="Albert R."/>
            <person name="Binder M."/>
            <person name="Bloem J."/>
            <person name="Labutti K."/>
            <person name="Salamov A."/>
            <person name="Andreopoulos B."/>
            <person name="Baker S.E."/>
            <person name="Barry K."/>
            <person name="Bills G."/>
            <person name="Bluhm B.H."/>
            <person name="Cannon C."/>
            <person name="Castanera R."/>
            <person name="Culley D.E."/>
            <person name="Daum C."/>
            <person name="Ezra D."/>
            <person name="Gonzalez J.B."/>
            <person name="Henrissat B."/>
            <person name="Kuo A."/>
            <person name="Liang C."/>
            <person name="Lipzen A."/>
            <person name="Lutzoni F."/>
            <person name="Magnuson J."/>
            <person name="Mondo S."/>
            <person name="Nolan M."/>
            <person name="Ohm R."/>
            <person name="Pangilinan J."/>
            <person name="Park H.-J."/>
            <person name="Ramirez L."/>
            <person name="Alfaro M."/>
            <person name="Sun H."/>
            <person name="Tritt A."/>
            <person name="Yoshinaga Y."/>
            <person name="Zwiers L.-H."/>
            <person name="Turgeon B.G."/>
            <person name="Goodwin S.B."/>
            <person name="Spatafora J.W."/>
            <person name="Crous P.W."/>
            <person name="Grigoriev I.V."/>
        </authorList>
    </citation>
    <scope>NUCLEOTIDE SEQUENCE</scope>
    <source>
        <strain evidence="10">CBS 342.82</strain>
    </source>
</reference>
<dbReference type="AlphaFoldDB" id="A0A6J3M048"/>
<feature type="transmembrane region" description="Helical" evidence="7">
    <location>
        <begin position="196"/>
        <end position="216"/>
    </location>
</feature>
<dbReference type="RefSeq" id="XP_033458441.1">
    <property type="nucleotide sequence ID" value="XM_033607753.1"/>
</dbReference>
<dbReference type="GeneID" id="54365552"/>
<comment type="subcellular location">
    <subcellularLocation>
        <location evidence="1">Membrane</location>
        <topology evidence="1">Multi-pass membrane protein</topology>
    </subcellularLocation>
</comment>
<feature type="transmembrane region" description="Helical" evidence="7">
    <location>
        <begin position="110"/>
        <end position="128"/>
    </location>
</feature>
<feature type="transmembrane region" description="Helical" evidence="7">
    <location>
        <begin position="329"/>
        <end position="349"/>
    </location>
</feature>
<dbReference type="GO" id="GO:0022857">
    <property type="term" value="F:transmembrane transporter activity"/>
    <property type="evidence" value="ECO:0007669"/>
    <property type="project" value="InterPro"/>
</dbReference>
<feature type="transmembrane region" description="Helical" evidence="7">
    <location>
        <begin position="168"/>
        <end position="190"/>
    </location>
</feature>
<protein>
    <submittedName>
        <fullName evidence="10">MFS general substrate transporter</fullName>
    </submittedName>
</protein>
<sequence>MAQPPSAWSNFLNTLQLRRDHHVLPAGISWRSSNFFIVSTIGVGMFTDIFLYCLIVPTLPFMLTDRLNVPEKQVQSYVSMLLAIFAGTSVVCGPFVGYLSDRLHSRQGMFLVGLIMMIAATTVLFFAQSIPVLIVARAFQGLSGAFVWTIGLALCVETVGSEKLGTTLGTIFSFIAVANFSAPIIGGFLYEKTGTIGVFVLAISLLTIDLGMRLLVIEKRIAEEYYAALPSSSEDGESTSDETDANDNEETPTETQPLLAGIREPDEYYILRPVSSKFLTNFPILRCLADPRLLTALFVTLIQALLFGAFDATIPIIGKSYFGFDSLKAGLLFVPLGSIELIAGPLFGWCVDHYGAKPVSVIGNIFLIPVFFCLRFPHAGGTDQVVLYALLLALGGAGLSAVGSPCIVEAGLVVDRFYEVNKDVFGSRSPYAQLYGMTNVVFSLGLTIGPELAGELKQIIGYGNMNALLAGICAIAGVLSYLYMGGRPQAFARTKEVEDDV</sequence>
<dbReference type="GO" id="GO:0016020">
    <property type="term" value="C:membrane"/>
    <property type="evidence" value="ECO:0007669"/>
    <property type="project" value="UniProtKB-SubCell"/>
</dbReference>
<dbReference type="InterPro" id="IPR011701">
    <property type="entry name" value="MFS"/>
</dbReference>
<proteinExistence type="predicted"/>
<dbReference type="Proteomes" id="UP000504637">
    <property type="component" value="Unplaced"/>
</dbReference>
<name>A0A6J3M048_9PEZI</name>
<feature type="transmembrane region" description="Helical" evidence="7">
    <location>
        <begin position="361"/>
        <end position="379"/>
    </location>
</feature>
<feature type="transmembrane region" description="Helical" evidence="7">
    <location>
        <begin position="77"/>
        <end position="98"/>
    </location>
</feature>
<feature type="region of interest" description="Disordered" evidence="6">
    <location>
        <begin position="231"/>
        <end position="257"/>
    </location>
</feature>
<evidence type="ECO:0000256" key="6">
    <source>
        <dbReference type="SAM" id="MobiDB-lite"/>
    </source>
</evidence>
<evidence type="ECO:0000256" key="7">
    <source>
        <dbReference type="SAM" id="Phobius"/>
    </source>
</evidence>
<evidence type="ECO:0000313" key="10">
    <source>
        <dbReference type="RefSeq" id="XP_033458441.1"/>
    </source>
</evidence>
<feature type="transmembrane region" description="Helical" evidence="7">
    <location>
        <begin position="293"/>
        <end position="317"/>
    </location>
</feature>
<feature type="domain" description="Major facilitator superfamily (MFS) profile" evidence="8">
    <location>
        <begin position="37"/>
        <end position="488"/>
    </location>
</feature>
<evidence type="ECO:0000313" key="9">
    <source>
        <dbReference type="Proteomes" id="UP000504637"/>
    </source>
</evidence>
<dbReference type="Gene3D" id="1.20.1250.20">
    <property type="entry name" value="MFS general substrate transporter like domains"/>
    <property type="match status" value="2"/>
</dbReference>
<evidence type="ECO:0000256" key="2">
    <source>
        <dbReference type="ARBA" id="ARBA00022448"/>
    </source>
</evidence>
<reference evidence="10" key="3">
    <citation type="submission" date="2025-08" db="UniProtKB">
        <authorList>
            <consortium name="RefSeq"/>
        </authorList>
    </citation>
    <scope>IDENTIFICATION</scope>
    <source>
        <strain evidence="10">CBS 342.82</strain>
    </source>
</reference>
<keyword evidence="2" id="KW-0813">Transport</keyword>
<organism evidence="10">
    <name type="scientific">Dissoconium aciculare CBS 342.82</name>
    <dbReference type="NCBI Taxonomy" id="1314786"/>
    <lineage>
        <taxon>Eukaryota</taxon>
        <taxon>Fungi</taxon>
        <taxon>Dikarya</taxon>
        <taxon>Ascomycota</taxon>
        <taxon>Pezizomycotina</taxon>
        <taxon>Dothideomycetes</taxon>
        <taxon>Dothideomycetidae</taxon>
        <taxon>Mycosphaerellales</taxon>
        <taxon>Dissoconiaceae</taxon>
        <taxon>Dissoconium</taxon>
    </lineage>
</organism>
<feature type="transmembrane region" description="Helical" evidence="7">
    <location>
        <begin position="434"/>
        <end position="453"/>
    </location>
</feature>
<reference evidence="10" key="2">
    <citation type="submission" date="2020-04" db="EMBL/GenBank/DDBJ databases">
        <authorList>
            <consortium name="NCBI Genome Project"/>
        </authorList>
    </citation>
    <scope>NUCLEOTIDE SEQUENCE</scope>
    <source>
        <strain evidence="10">CBS 342.82</strain>
    </source>
</reference>
<dbReference type="InterPro" id="IPR050930">
    <property type="entry name" value="MFS_Vesicular_Transporter"/>
</dbReference>
<feature type="transmembrane region" description="Helical" evidence="7">
    <location>
        <begin position="134"/>
        <end position="156"/>
    </location>
</feature>
<dbReference type="PROSITE" id="PS50850">
    <property type="entry name" value="MFS"/>
    <property type="match status" value="1"/>
</dbReference>
<feature type="transmembrane region" description="Helical" evidence="7">
    <location>
        <begin position="35"/>
        <end position="57"/>
    </location>
</feature>
<gene>
    <name evidence="10" type="ORF">K489DRAFT_410883</name>
</gene>